<dbReference type="Gene3D" id="2.70.150.10">
    <property type="entry name" value="Calcium-transporting ATPase, cytoplasmic transduction domain A"/>
    <property type="match status" value="1"/>
</dbReference>
<keyword evidence="8 11" id="KW-1133">Transmembrane helix</keyword>
<evidence type="ECO:0000256" key="11">
    <source>
        <dbReference type="SAM" id="Phobius"/>
    </source>
</evidence>
<comment type="subcellular location">
    <subcellularLocation>
        <location evidence="1">Endomembrane system</location>
        <topology evidence="1">Multi-pass membrane protein</topology>
    </subcellularLocation>
</comment>
<dbReference type="PROSITE" id="PS00154">
    <property type="entry name" value="ATPASE_E1_E2"/>
    <property type="match status" value="1"/>
</dbReference>
<dbReference type="SUPFAM" id="SSF56784">
    <property type="entry name" value="HAD-like"/>
    <property type="match status" value="1"/>
</dbReference>
<dbReference type="PROSITE" id="PS50846">
    <property type="entry name" value="HMA_2"/>
    <property type="match status" value="1"/>
</dbReference>
<feature type="transmembrane region" description="Helical" evidence="11">
    <location>
        <begin position="442"/>
        <end position="464"/>
    </location>
</feature>
<evidence type="ECO:0000256" key="3">
    <source>
        <dbReference type="ARBA" id="ARBA00022692"/>
    </source>
</evidence>
<keyword evidence="3 11" id="KW-0812">Transmembrane</keyword>
<proteinExistence type="inferred from homology"/>
<dbReference type="SUPFAM" id="SSF55008">
    <property type="entry name" value="HMA, heavy metal-associated domain"/>
    <property type="match status" value="1"/>
</dbReference>
<dbReference type="InterPro" id="IPR023214">
    <property type="entry name" value="HAD_sf"/>
</dbReference>
<dbReference type="Gene3D" id="3.30.70.100">
    <property type="match status" value="1"/>
</dbReference>
<feature type="compositionally biased region" description="Polar residues" evidence="10">
    <location>
        <begin position="82"/>
        <end position="95"/>
    </location>
</feature>
<dbReference type="PROSITE" id="PS01229">
    <property type="entry name" value="COF_2"/>
    <property type="match status" value="1"/>
</dbReference>
<dbReference type="PANTHER" id="PTHR43520:SF8">
    <property type="entry name" value="P-TYPE CU(+) TRANSPORTER"/>
    <property type="match status" value="1"/>
</dbReference>
<keyword evidence="9 11" id="KW-0472">Membrane</keyword>
<dbReference type="InterPro" id="IPR008250">
    <property type="entry name" value="ATPase_P-typ_transduc_dom_A_sf"/>
</dbReference>
<evidence type="ECO:0000313" key="14">
    <source>
        <dbReference type="Proteomes" id="UP001595846"/>
    </source>
</evidence>
<feature type="transmembrane region" description="Helical" evidence="11">
    <location>
        <begin position="183"/>
        <end position="205"/>
    </location>
</feature>
<feature type="region of interest" description="Disordered" evidence="10">
    <location>
        <begin position="571"/>
        <end position="652"/>
    </location>
</feature>
<dbReference type="Pfam" id="PF00403">
    <property type="entry name" value="HMA"/>
    <property type="match status" value="1"/>
</dbReference>
<dbReference type="GO" id="GO:0005524">
    <property type="term" value="F:ATP binding"/>
    <property type="evidence" value="ECO:0007669"/>
    <property type="project" value="UniProtKB-KW"/>
</dbReference>
<evidence type="ECO:0000259" key="12">
    <source>
        <dbReference type="PROSITE" id="PS50846"/>
    </source>
</evidence>
<dbReference type="GeneID" id="73902017"/>
<dbReference type="PANTHER" id="PTHR43520">
    <property type="entry name" value="ATP7, ISOFORM B"/>
    <property type="match status" value="1"/>
</dbReference>
<dbReference type="AlphaFoldDB" id="A0ABD5NQK7"/>
<evidence type="ECO:0000256" key="4">
    <source>
        <dbReference type="ARBA" id="ARBA00022723"/>
    </source>
</evidence>
<feature type="domain" description="HMA" evidence="12">
    <location>
        <begin position="102"/>
        <end position="168"/>
    </location>
</feature>
<dbReference type="GO" id="GO:0046872">
    <property type="term" value="F:metal ion binding"/>
    <property type="evidence" value="ECO:0007669"/>
    <property type="project" value="UniProtKB-KW"/>
</dbReference>
<evidence type="ECO:0000256" key="7">
    <source>
        <dbReference type="ARBA" id="ARBA00022967"/>
    </source>
</evidence>
<keyword evidence="4" id="KW-0479">Metal-binding</keyword>
<organism evidence="13 14">
    <name type="scientific">Halovivax cerinus</name>
    <dbReference type="NCBI Taxonomy" id="1487865"/>
    <lineage>
        <taxon>Archaea</taxon>
        <taxon>Methanobacteriati</taxon>
        <taxon>Methanobacteriota</taxon>
        <taxon>Stenosarchaea group</taxon>
        <taxon>Halobacteria</taxon>
        <taxon>Halobacteriales</taxon>
        <taxon>Natrialbaceae</taxon>
        <taxon>Halovivax</taxon>
    </lineage>
</organism>
<protein>
    <submittedName>
        <fullName evidence="13">Heavy metal translocating P-type ATPase</fullName>
    </submittedName>
</protein>
<evidence type="ECO:0000256" key="6">
    <source>
        <dbReference type="ARBA" id="ARBA00022840"/>
    </source>
</evidence>
<comment type="caution">
    <text evidence="13">The sequence shown here is derived from an EMBL/GenBank/DDBJ whole genome shotgun (WGS) entry which is preliminary data.</text>
</comment>
<dbReference type="NCBIfam" id="TIGR01494">
    <property type="entry name" value="ATPase_P-type"/>
    <property type="match status" value="2"/>
</dbReference>
<dbReference type="InterPro" id="IPR018303">
    <property type="entry name" value="ATPase_P-typ_P_site"/>
</dbReference>
<dbReference type="Gene3D" id="3.40.1110.10">
    <property type="entry name" value="Calcium-transporting ATPase, cytoplasmic domain N"/>
    <property type="match status" value="1"/>
</dbReference>
<evidence type="ECO:0000256" key="9">
    <source>
        <dbReference type="ARBA" id="ARBA00023136"/>
    </source>
</evidence>
<dbReference type="InterPro" id="IPR059000">
    <property type="entry name" value="ATPase_P-type_domA"/>
</dbReference>
<feature type="transmembrane region" description="Helical" evidence="11">
    <location>
        <begin position="470"/>
        <end position="490"/>
    </location>
</feature>
<evidence type="ECO:0000256" key="10">
    <source>
        <dbReference type="SAM" id="MobiDB-lite"/>
    </source>
</evidence>
<dbReference type="EMBL" id="JBHSAQ010000011">
    <property type="protein sequence ID" value="MFC3959362.1"/>
    <property type="molecule type" value="Genomic_DNA"/>
</dbReference>
<dbReference type="Pfam" id="PF00702">
    <property type="entry name" value="Hydrolase"/>
    <property type="match status" value="1"/>
</dbReference>
<dbReference type="InterPro" id="IPR036163">
    <property type="entry name" value="HMA_dom_sf"/>
</dbReference>
<dbReference type="Gene3D" id="3.40.50.1000">
    <property type="entry name" value="HAD superfamily/HAD-like"/>
    <property type="match status" value="1"/>
</dbReference>
<feature type="transmembrane region" description="Helical" evidence="11">
    <location>
        <begin position="266"/>
        <end position="284"/>
    </location>
</feature>
<feature type="compositionally biased region" description="Basic and acidic residues" evidence="10">
    <location>
        <begin position="604"/>
        <end position="613"/>
    </location>
</feature>
<dbReference type="RefSeq" id="WP_256532911.1">
    <property type="nucleotide sequence ID" value="NZ_CP101824.1"/>
</dbReference>
<name>A0ABD5NQK7_9EURY</name>
<dbReference type="NCBIfam" id="TIGR01525">
    <property type="entry name" value="ATPase-IB_hvy"/>
    <property type="match status" value="1"/>
</dbReference>
<keyword evidence="5" id="KW-0547">Nucleotide-binding</keyword>
<comment type="similarity">
    <text evidence="2">Belongs to the cation transport ATPase (P-type) (TC 3.A.3) family. Type IB subfamily.</text>
</comment>
<dbReference type="InterPro" id="IPR023299">
    <property type="entry name" value="ATPase_P-typ_cyto_dom_N"/>
</dbReference>
<evidence type="ECO:0000313" key="13">
    <source>
        <dbReference type="EMBL" id="MFC3959362.1"/>
    </source>
</evidence>
<dbReference type="InterPro" id="IPR036412">
    <property type="entry name" value="HAD-like_sf"/>
</dbReference>
<dbReference type="InterPro" id="IPR001757">
    <property type="entry name" value="P_typ_ATPase"/>
</dbReference>
<dbReference type="InterPro" id="IPR027256">
    <property type="entry name" value="P-typ_ATPase_IB"/>
</dbReference>
<evidence type="ECO:0000256" key="2">
    <source>
        <dbReference type="ARBA" id="ARBA00006024"/>
    </source>
</evidence>
<keyword evidence="14" id="KW-1185">Reference proteome</keyword>
<dbReference type="CDD" id="cd00371">
    <property type="entry name" value="HMA"/>
    <property type="match status" value="1"/>
</dbReference>
<accession>A0ABD5NQK7</accession>
<dbReference type="Pfam" id="PF00122">
    <property type="entry name" value="E1-E2_ATPase"/>
    <property type="match status" value="1"/>
</dbReference>
<feature type="transmembrane region" description="Helical" evidence="11">
    <location>
        <begin position="225"/>
        <end position="245"/>
    </location>
</feature>
<feature type="compositionally biased region" description="Basic and acidic residues" evidence="10">
    <location>
        <begin position="620"/>
        <end position="629"/>
    </location>
</feature>
<dbReference type="Proteomes" id="UP001595846">
    <property type="component" value="Unassembled WGS sequence"/>
</dbReference>
<evidence type="ECO:0000256" key="1">
    <source>
        <dbReference type="ARBA" id="ARBA00004127"/>
    </source>
</evidence>
<dbReference type="SUPFAM" id="SSF81665">
    <property type="entry name" value="Calcium ATPase, transmembrane domain M"/>
    <property type="match status" value="1"/>
</dbReference>
<gene>
    <name evidence="13" type="ORF">ACFOUR_13435</name>
</gene>
<feature type="transmembrane region" description="Helical" evidence="11">
    <location>
        <begin position="839"/>
        <end position="872"/>
    </location>
</feature>
<reference evidence="13 14" key="1">
    <citation type="journal article" date="2019" name="Int. J. Syst. Evol. Microbiol.">
        <title>The Global Catalogue of Microorganisms (GCM) 10K type strain sequencing project: providing services to taxonomists for standard genome sequencing and annotation.</title>
        <authorList>
            <consortium name="The Broad Institute Genomics Platform"/>
            <consortium name="The Broad Institute Genome Sequencing Center for Infectious Disease"/>
            <person name="Wu L."/>
            <person name="Ma J."/>
        </authorList>
    </citation>
    <scope>NUCLEOTIDE SEQUENCE [LARGE SCALE GENOMIC DNA]</scope>
    <source>
        <strain evidence="13 14">IBRC-M 10256</strain>
    </source>
</reference>
<dbReference type="InterPro" id="IPR006121">
    <property type="entry name" value="HMA_dom"/>
</dbReference>
<dbReference type="GO" id="GO:0012505">
    <property type="term" value="C:endomembrane system"/>
    <property type="evidence" value="ECO:0007669"/>
    <property type="project" value="UniProtKB-SubCell"/>
</dbReference>
<sequence length="882" mass="90571">MSACSLCDLPTPDSPVTERGVEGTFCCRGCLEVSRALDDVDGVDRAAVRERASASDPRTGSEEDGATGRMADEPARAGGNEATAQTVAPSETTGRTVPEGADEAFLAVDGMHCATCEGFVSLLGEREDGIVSVEASYATDTARVVYDPDRVDADALPETISGYGYEARDRAGTGRNTRTAENLVTRLLVGGFLSMLVMPWYLFYLYPGYVGIDTGILSTGGTSAAGTYVPLAMIGLFSGGVLFYTGYPILRGAYVSVRVGRPNMDLLIAVAAGSAYAYSTLTLAAGGIHLYYDVTVAVVMVVSLGTYYEGRIKRRATDLLADVTTAGVREATRRTDGGETETVAVDELAPGDVVVVRPGERVPVDGAVIDGTAAVDESVVTGESIPVTKRPGDAVVGGAVVTDSALVCEVGDDAESTLDRIATLMWEIQSATPGVQRLADRLAAIFVPLVLALAVGVTSWRVLAGAPVETAVLTGLTVLVVSCPCAMGLATPLSVAAGLRDALERGIVVANAALFESAPAVETIVFDKTGTLTAGEMTVREVHGDPDAVERAAAVERYSTHPVADAIVAHAADSTPDGATDGNGSGDGMERTTDIAADGGVATEEPHGTREGDTGSGGSRARDFERHPGEGVSAVVPSPSCDDTGAVGETSDDTVGERVVVGTPALVERLVGPVPDALAEVIDGARDRGHLPVVVGYDGRARAVAVVGDRTRSSWRSVLEAVADREVIVLTGDDESATATVRDHPAVDRVFAGVPPDGKVATVRRLSQEGVTAMVGDGTNDAPALAAADVGIALGTGTARATDAADAVLASGDLTAVPDVFALATGTRRRIHENVRWALLYNAVAIPLAAAGLINPLFAALAMAGSSAIVVANASRPVFDSS</sequence>
<evidence type="ECO:0000256" key="5">
    <source>
        <dbReference type="ARBA" id="ARBA00022741"/>
    </source>
</evidence>
<feature type="region of interest" description="Disordered" evidence="10">
    <location>
        <begin position="48"/>
        <end position="98"/>
    </location>
</feature>
<dbReference type="PRINTS" id="PR00119">
    <property type="entry name" value="CATATPASE"/>
</dbReference>
<keyword evidence="7" id="KW-1278">Translocase</keyword>
<dbReference type="InterPro" id="IPR023298">
    <property type="entry name" value="ATPase_P-typ_TM_dom_sf"/>
</dbReference>
<feature type="transmembrane region" description="Helical" evidence="11">
    <location>
        <begin position="290"/>
        <end position="308"/>
    </location>
</feature>
<evidence type="ECO:0000256" key="8">
    <source>
        <dbReference type="ARBA" id="ARBA00022989"/>
    </source>
</evidence>
<dbReference type="SUPFAM" id="SSF81653">
    <property type="entry name" value="Calcium ATPase, transduction domain A"/>
    <property type="match status" value="1"/>
</dbReference>
<keyword evidence="6" id="KW-0067">ATP-binding</keyword>